<keyword evidence="5" id="KW-0964">Secreted</keyword>
<gene>
    <name evidence="13" type="ORF">C2134_00575</name>
</gene>
<dbReference type="AlphaFoldDB" id="A0A2K4MU06"/>
<reference evidence="13 14" key="1">
    <citation type="submission" date="2018-01" db="EMBL/GenBank/DDBJ databases">
        <title>Genomic Sequence of Chromobacterium MWU13-2610 from wild cranberry bogs within the Cape Cod National Seashore.</title>
        <authorList>
            <person name="O'Hara-Hanley K."/>
            <person name="Soby S."/>
            <person name="Harrison A."/>
        </authorList>
    </citation>
    <scope>NUCLEOTIDE SEQUENCE [LARGE SCALE GENOMIC DNA]</scope>
    <source>
        <strain evidence="13 14">MWU13-2610</strain>
    </source>
</reference>
<dbReference type="InterPro" id="IPR035949">
    <property type="entry name" value="SopE-like_GEF_dom_sf"/>
</dbReference>
<comment type="subcellular location">
    <subcellularLocation>
        <location evidence="1">Secreted</location>
    </subcellularLocation>
</comment>
<comment type="function">
    <text evidence="8">Activator for both CDC42 and RAC1 by directly interacting with these Rho GTPases and acting as a guanine nucleotide exchange factor (GEF). This activation results in actin cytoskeleton rearrangements and stimulates membrane ruffling, thus promoting bacterial entry into non-phagocytic cells.</text>
</comment>
<dbReference type="PRINTS" id="PR01593">
    <property type="entry name" value="SOPEPROTEIN"/>
</dbReference>
<evidence type="ECO:0000256" key="4">
    <source>
        <dbReference type="ARBA" id="ARBA00022468"/>
    </source>
</evidence>
<dbReference type="GO" id="GO:0005085">
    <property type="term" value="F:guanyl-nucleotide exchange factor activity"/>
    <property type="evidence" value="ECO:0007669"/>
    <property type="project" value="UniProtKB-KW"/>
</dbReference>
<protein>
    <recommendedName>
        <fullName evidence="3">Guanine nucleotide exchange factor BopE</fullName>
    </recommendedName>
    <alternativeName>
        <fullName evidence="9">Effector protein BopE</fullName>
    </alternativeName>
</protein>
<comment type="subunit">
    <text evidence="10">Monomer. Interacts with human CDC42.</text>
</comment>
<dbReference type="GO" id="GO:0030036">
    <property type="term" value="P:actin cytoskeleton organization"/>
    <property type="evidence" value="ECO:0007669"/>
    <property type="project" value="InterPro"/>
</dbReference>
<evidence type="ECO:0000313" key="13">
    <source>
        <dbReference type="EMBL" id="POB00597.1"/>
    </source>
</evidence>
<comment type="caution">
    <text evidence="13">The sequence shown here is derived from an EMBL/GenBank/DDBJ whole genome shotgun (WGS) entry which is preliminary data.</text>
</comment>
<evidence type="ECO:0000256" key="6">
    <source>
        <dbReference type="ARBA" id="ARBA00022658"/>
    </source>
</evidence>
<evidence type="ECO:0000256" key="7">
    <source>
        <dbReference type="ARBA" id="ARBA00023026"/>
    </source>
</evidence>
<evidence type="ECO:0000256" key="5">
    <source>
        <dbReference type="ARBA" id="ARBA00022525"/>
    </source>
</evidence>
<evidence type="ECO:0000259" key="12">
    <source>
        <dbReference type="Pfam" id="PF07487"/>
    </source>
</evidence>
<dbReference type="Pfam" id="PF07487">
    <property type="entry name" value="SopE_GEF"/>
    <property type="match status" value="1"/>
</dbReference>
<dbReference type="SUPFAM" id="SSF81832">
    <property type="entry name" value="SopE-like GEF domain"/>
    <property type="match status" value="1"/>
</dbReference>
<evidence type="ECO:0000256" key="10">
    <source>
        <dbReference type="ARBA" id="ARBA00046886"/>
    </source>
</evidence>
<dbReference type="Proteomes" id="UP000236416">
    <property type="component" value="Unassembled WGS sequence"/>
</dbReference>
<dbReference type="GO" id="GO:0005576">
    <property type="term" value="C:extracellular region"/>
    <property type="evidence" value="ECO:0007669"/>
    <property type="project" value="UniProtKB-SubCell"/>
</dbReference>
<evidence type="ECO:0000256" key="2">
    <source>
        <dbReference type="ARBA" id="ARBA00006320"/>
    </source>
</evidence>
<dbReference type="RefSeq" id="WP_103316647.1">
    <property type="nucleotide sequence ID" value="NZ_PPTF01000002.1"/>
</dbReference>
<dbReference type="InterPro" id="IPR005414">
    <property type="entry name" value="SopE"/>
</dbReference>
<feature type="region of interest" description="Disordered" evidence="11">
    <location>
        <begin position="41"/>
        <end position="61"/>
    </location>
</feature>
<keyword evidence="6" id="KW-0344">Guanine-nucleotide releasing factor</keyword>
<organism evidence="13 14">
    <name type="scientific">Chromobacterium sinusclupearum</name>
    <dbReference type="NCBI Taxonomy" id="2077146"/>
    <lineage>
        <taxon>Bacteria</taxon>
        <taxon>Pseudomonadati</taxon>
        <taxon>Pseudomonadota</taxon>
        <taxon>Betaproteobacteria</taxon>
        <taxon>Neisseriales</taxon>
        <taxon>Chromobacteriaceae</taxon>
        <taxon>Chromobacterium</taxon>
    </lineage>
</organism>
<dbReference type="Gene3D" id="1.10.4120.10">
    <property type="entry name" value="SopE-like, GEF domain"/>
    <property type="match status" value="1"/>
</dbReference>
<dbReference type="GO" id="GO:0005096">
    <property type="term" value="F:GTPase activator activity"/>
    <property type="evidence" value="ECO:0007669"/>
    <property type="project" value="UniProtKB-KW"/>
</dbReference>
<keyword evidence="14" id="KW-1185">Reference proteome</keyword>
<evidence type="ECO:0000256" key="1">
    <source>
        <dbReference type="ARBA" id="ARBA00004613"/>
    </source>
</evidence>
<feature type="domain" description="Guanine nucleotide exchange factor SopE GEF" evidence="12">
    <location>
        <begin position="111"/>
        <end position="247"/>
    </location>
</feature>
<dbReference type="InterPro" id="IPR016019">
    <property type="entry name" value="SopE_GEF_dom"/>
</dbReference>
<evidence type="ECO:0000256" key="3">
    <source>
        <dbReference type="ARBA" id="ARBA00017564"/>
    </source>
</evidence>
<evidence type="ECO:0000256" key="11">
    <source>
        <dbReference type="SAM" id="MobiDB-lite"/>
    </source>
</evidence>
<evidence type="ECO:0000256" key="8">
    <source>
        <dbReference type="ARBA" id="ARBA00024989"/>
    </source>
</evidence>
<evidence type="ECO:0000313" key="14">
    <source>
        <dbReference type="Proteomes" id="UP000236416"/>
    </source>
</evidence>
<sequence>MHVSSTPIVHTRHEASTEAAQIKGLGTPRRLAAAVTHCANTAAQPPQAERRGKEGKLPGAQQALRAKQEKYFSRNIPARQPLMNRSGVSRPEHHMMKAVAELNVSETARRDPIYAQQVIDAVYASTYSAAKDAFGRLCVERGARVPDGYLQEIGAAAHALRIACEEKDGIYTPKAAGANPFVTPVLSSMQKQFTAYMNQPGQGARLRAHVEAAIAKEIAPQAPERGMLSPDEFVAQLAEIGKRWEQQLPHLI</sequence>
<comment type="similarity">
    <text evidence="2">Belongs to the GEF (guanine exchange factor) SopE family.</text>
</comment>
<keyword evidence="7" id="KW-0843">Virulence</keyword>
<name>A0A2K4MU06_9NEIS</name>
<accession>A0A2K4MU06</accession>
<evidence type="ECO:0000256" key="9">
    <source>
        <dbReference type="ARBA" id="ARBA00031789"/>
    </source>
</evidence>
<proteinExistence type="inferred from homology"/>
<dbReference type="EMBL" id="PPTF01000002">
    <property type="protein sequence ID" value="POB00597.1"/>
    <property type="molecule type" value="Genomic_DNA"/>
</dbReference>
<keyword evidence="4" id="KW-0343">GTPase activation</keyword>